<evidence type="ECO:0000313" key="1">
    <source>
        <dbReference type="EMBL" id="MFC7340329.1"/>
    </source>
</evidence>
<name>A0ABW2LEU3_9PSEU</name>
<dbReference type="PANTHER" id="PTHR37418:SF1">
    <property type="entry name" value="3-KETO-5-AMINOHEXANOATE CLEAVAGE PROTEIN"/>
    <property type="match status" value="1"/>
</dbReference>
<sequence length="240" mass="25212">MLQVCLNGARSPREHFHLPVRPEDLAKAATAAVAAGATDIHLHPKTPDGADSTDPHPVAAALRAVRAAVPGTPVGIPTATWSTPDTSSRVRDIRAWTVLPEHATVDWHEPGADEIAAALLQRGIAVDAGIHSGTDGERHLARSPHRNRITRMLAKVTDPTTSGAAATAEALLDRLHPARAPILLHGEAGGAWPVLAVAARRGFAARIGLEDTLLLPDGRVAEDNAELVTAAKHLLSGRTR</sequence>
<dbReference type="InterPro" id="IPR008567">
    <property type="entry name" value="BKACE"/>
</dbReference>
<accession>A0ABW2LEU3</accession>
<organism evidence="1 2">
    <name type="scientific">Saccharopolyspora griseoalba</name>
    <dbReference type="NCBI Taxonomy" id="1431848"/>
    <lineage>
        <taxon>Bacteria</taxon>
        <taxon>Bacillati</taxon>
        <taxon>Actinomycetota</taxon>
        <taxon>Actinomycetes</taxon>
        <taxon>Pseudonocardiales</taxon>
        <taxon>Pseudonocardiaceae</taxon>
        <taxon>Saccharopolyspora</taxon>
    </lineage>
</organism>
<gene>
    <name evidence="1" type="ORF">ACFQRI_02815</name>
</gene>
<keyword evidence="2" id="KW-1185">Reference proteome</keyword>
<dbReference type="RefSeq" id="WP_380664038.1">
    <property type="nucleotide sequence ID" value="NZ_JBHTCJ010000001.1"/>
</dbReference>
<dbReference type="PANTHER" id="PTHR37418">
    <property type="entry name" value="3-KETO-5-AMINOHEXANOATE CLEAVAGE ENZYME-RELATED"/>
    <property type="match status" value="1"/>
</dbReference>
<dbReference type="Proteomes" id="UP001596504">
    <property type="component" value="Unassembled WGS sequence"/>
</dbReference>
<evidence type="ECO:0000313" key="2">
    <source>
        <dbReference type="Proteomes" id="UP001596504"/>
    </source>
</evidence>
<reference evidence="2" key="1">
    <citation type="journal article" date="2019" name="Int. J. Syst. Evol. Microbiol.">
        <title>The Global Catalogue of Microorganisms (GCM) 10K type strain sequencing project: providing services to taxonomists for standard genome sequencing and annotation.</title>
        <authorList>
            <consortium name="The Broad Institute Genomics Platform"/>
            <consortium name="The Broad Institute Genome Sequencing Center for Infectious Disease"/>
            <person name="Wu L."/>
            <person name="Ma J."/>
        </authorList>
    </citation>
    <scope>NUCLEOTIDE SEQUENCE [LARGE SCALE GENOMIC DNA]</scope>
    <source>
        <strain evidence="2">WLHS5</strain>
    </source>
</reference>
<dbReference type="InterPro" id="IPR013785">
    <property type="entry name" value="Aldolase_TIM"/>
</dbReference>
<proteinExistence type="predicted"/>
<dbReference type="Pfam" id="PF05853">
    <property type="entry name" value="BKACE"/>
    <property type="match status" value="2"/>
</dbReference>
<dbReference type="EMBL" id="JBHTCJ010000001">
    <property type="protein sequence ID" value="MFC7340329.1"/>
    <property type="molecule type" value="Genomic_DNA"/>
</dbReference>
<protein>
    <submittedName>
        <fullName evidence="1">3-keto-5-aminohexanoate cleavage protein</fullName>
    </submittedName>
</protein>
<dbReference type="SUPFAM" id="SSF51395">
    <property type="entry name" value="FMN-linked oxidoreductases"/>
    <property type="match status" value="1"/>
</dbReference>
<comment type="caution">
    <text evidence="1">The sequence shown here is derived from an EMBL/GenBank/DDBJ whole genome shotgun (WGS) entry which is preliminary data.</text>
</comment>
<dbReference type="Gene3D" id="3.20.20.70">
    <property type="entry name" value="Aldolase class I"/>
    <property type="match status" value="1"/>
</dbReference>